<keyword evidence="2" id="KW-0238">DNA-binding</keyword>
<dbReference type="InterPro" id="IPR000232">
    <property type="entry name" value="HSF_DNA-bd"/>
</dbReference>
<dbReference type="FunFam" id="1.10.10.10:FF:000589">
    <property type="entry name" value="HSF-type DNA-binding, putative"/>
    <property type="match status" value="1"/>
</dbReference>
<evidence type="ECO:0000256" key="1">
    <source>
        <dbReference type="ARBA" id="ARBA00004123"/>
    </source>
</evidence>
<dbReference type="GO" id="GO:0005634">
    <property type="term" value="C:nucleus"/>
    <property type="evidence" value="ECO:0007669"/>
    <property type="project" value="UniProtKB-SubCell"/>
</dbReference>
<keyword evidence="5" id="KW-0175">Coiled coil</keyword>
<dbReference type="GO" id="GO:0043565">
    <property type="term" value="F:sequence-specific DNA binding"/>
    <property type="evidence" value="ECO:0007669"/>
    <property type="project" value="InterPro"/>
</dbReference>
<dbReference type="InParanoid" id="A0A024G2L6"/>
<dbReference type="GO" id="GO:0003700">
    <property type="term" value="F:DNA-binding transcription factor activity"/>
    <property type="evidence" value="ECO:0007669"/>
    <property type="project" value="InterPro"/>
</dbReference>
<proteinExistence type="inferred from homology"/>
<dbReference type="AlphaFoldDB" id="A0A024G2L6"/>
<evidence type="ECO:0000256" key="3">
    <source>
        <dbReference type="ARBA" id="ARBA00023242"/>
    </source>
</evidence>
<comment type="similarity">
    <text evidence="4">Belongs to the HSF family.</text>
</comment>
<dbReference type="Pfam" id="PF00447">
    <property type="entry name" value="HSF_DNA-bind"/>
    <property type="match status" value="1"/>
</dbReference>
<reference evidence="7 8" key="1">
    <citation type="submission" date="2012-05" db="EMBL/GenBank/DDBJ databases">
        <title>Recombination and specialization in a pathogen metapopulation.</title>
        <authorList>
            <person name="Gardiner A."/>
            <person name="Kemen E."/>
            <person name="Schultz-Larsen T."/>
            <person name="MacLean D."/>
            <person name="Van Oosterhout C."/>
            <person name="Jones J.D.G."/>
        </authorList>
    </citation>
    <scope>NUCLEOTIDE SEQUENCE [LARGE SCALE GENOMIC DNA]</scope>
    <source>
        <strain evidence="7 8">Ac Nc2</strain>
    </source>
</reference>
<keyword evidence="8" id="KW-1185">Reference proteome</keyword>
<feature type="coiled-coil region" evidence="5">
    <location>
        <begin position="144"/>
        <end position="171"/>
    </location>
</feature>
<gene>
    <name evidence="7" type="ORF">BN9_018870</name>
</gene>
<dbReference type="InterPro" id="IPR036388">
    <property type="entry name" value="WH-like_DNA-bd_sf"/>
</dbReference>
<dbReference type="Gene3D" id="1.10.10.10">
    <property type="entry name" value="Winged helix-like DNA-binding domain superfamily/Winged helix DNA-binding domain"/>
    <property type="match status" value="1"/>
</dbReference>
<dbReference type="STRING" id="65357.A0A024G2L6"/>
<dbReference type="PANTHER" id="PTHR10015:SF206">
    <property type="entry name" value="HSF-TYPE DNA-BINDING DOMAIN-CONTAINING PROTEIN"/>
    <property type="match status" value="1"/>
</dbReference>
<evidence type="ECO:0000313" key="8">
    <source>
        <dbReference type="Proteomes" id="UP000053237"/>
    </source>
</evidence>
<feature type="domain" description="HSF-type DNA-binding" evidence="6">
    <location>
        <begin position="26"/>
        <end position="131"/>
    </location>
</feature>
<evidence type="ECO:0000256" key="2">
    <source>
        <dbReference type="ARBA" id="ARBA00023125"/>
    </source>
</evidence>
<comment type="subcellular location">
    <subcellularLocation>
        <location evidence="1">Nucleus</location>
    </subcellularLocation>
</comment>
<evidence type="ECO:0000259" key="6">
    <source>
        <dbReference type="SMART" id="SM00415"/>
    </source>
</evidence>
<dbReference type="PRINTS" id="PR00056">
    <property type="entry name" value="HSFDOMAIN"/>
</dbReference>
<organism evidence="7 8">
    <name type="scientific">Albugo candida</name>
    <dbReference type="NCBI Taxonomy" id="65357"/>
    <lineage>
        <taxon>Eukaryota</taxon>
        <taxon>Sar</taxon>
        <taxon>Stramenopiles</taxon>
        <taxon>Oomycota</taxon>
        <taxon>Peronosporomycetes</taxon>
        <taxon>Albuginales</taxon>
        <taxon>Albuginaceae</taxon>
        <taxon>Albugo</taxon>
    </lineage>
</organism>
<evidence type="ECO:0000256" key="4">
    <source>
        <dbReference type="RuleBase" id="RU004020"/>
    </source>
</evidence>
<evidence type="ECO:0000256" key="5">
    <source>
        <dbReference type="SAM" id="Coils"/>
    </source>
</evidence>
<dbReference type="OrthoDB" id="60033at2759"/>
<evidence type="ECO:0000313" key="7">
    <source>
        <dbReference type="EMBL" id="CCI41103.1"/>
    </source>
</evidence>
<comment type="caution">
    <text evidence="7">The sequence shown here is derived from an EMBL/GenBank/DDBJ whole genome shotgun (WGS) entry which is preliminary data.</text>
</comment>
<name>A0A024G2L6_9STRA</name>
<dbReference type="SMART" id="SM00415">
    <property type="entry name" value="HSF"/>
    <property type="match status" value="1"/>
</dbReference>
<dbReference type="InterPro" id="IPR036390">
    <property type="entry name" value="WH_DNA-bd_sf"/>
</dbReference>
<sequence>MKTECVRKRSLSGLLISRGTPCESISVPLFLQKTYDMIESAPKHLASWSASGQSFIIKNPRDFAREMLPQYFKHNKFSSFVRQLNFYGFRKHKKDEVMIAVEEDEAKHWWEFYHEKFIRGKKQLMSEIRRKTYSDATPPEKHEVETLKSNVDRLQGQVAQLMEQLTGLTNMVKTLISAREPARNKSVSDLQAQSIAQPRTMLYPEVQMPQLYGETWPKRLKVSGEFAYINPPLIVSDAPTTAMNGSEPSQALFRRSDAHLLEWPEGSNIDFLLQDEKALHLCDADDLLKFS</sequence>
<dbReference type="PANTHER" id="PTHR10015">
    <property type="entry name" value="HEAT SHOCK TRANSCRIPTION FACTOR"/>
    <property type="match status" value="1"/>
</dbReference>
<accession>A0A024G2L6</accession>
<dbReference type="SUPFAM" id="SSF46785">
    <property type="entry name" value="Winged helix' DNA-binding domain"/>
    <property type="match status" value="1"/>
</dbReference>
<dbReference type="EMBL" id="CAIX01000014">
    <property type="protein sequence ID" value="CCI41103.1"/>
    <property type="molecule type" value="Genomic_DNA"/>
</dbReference>
<dbReference type="Proteomes" id="UP000053237">
    <property type="component" value="Unassembled WGS sequence"/>
</dbReference>
<protein>
    <recommendedName>
        <fullName evidence="6">HSF-type DNA-binding domain-containing protein</fullName>
    </recommendedName>
</protein>
<keyword evidence="3" id="KW-0539">Nucleus</keyword>